<dbReference type="EMBL" id="LAZR01003096">
    <property type="protein sequence ID" value="KKN22049.1"/>
    <property type="molecule type" value="Genomic_DNA"/>
</dbReference>
<dbReference type="AlphaFoldDB" id="A0A0F9NW44"/>
<comment type="caution">
    <text evidence="1">The sequence shown here is derived from an EMBL/GenBank/DDBJ whole genome shotgun (WGS) entry which is preliminary data.</text>
</comment>
<evidence type="ECO:0000313" key="1">
    <source>
        <dbReference type="EMBL" id="KKN22049.1"/>
    </source>
</evidence>
<reference evidence="1" key="1">
    <citation type="journal article" date="2015" name="Nature">
        <title>Complex archaea that bridge the gap between prokaryotes and eukaryotes.</title>
        <authorList>
            <person name="Spang A."/>
            <person name="Saw J.H."/>
            <person name="Jorgensen S.L."/>
            <person name="Zaremba-Niedzwiedzka K."/>
            <person name="Martijn J."/>
            <person name="Lind A.E."/>
            <person name="van Eijk R."/>
            <person name="Schleper C."/>
            <person name="Guy L."/>
            <person name="Ettema T.J."/>
        </authorList>
    </citation>
    <scope>NUCLEOTIDE SEQUENCE</scope>
</reference>
<gene>
    <name evidence="1" type="ORF">LCGC14_0919110</name>
</gene>
<accession>A0A0F9NW44</accession>
<sequence length="78" mass="8698">MVSKVSASTKVNKHTQATASKIWTVTHNLDTTAPVVECWVDVEDTVTKIIPSEIKVISKDKLRIAFLRPYQGAVFVKK</sequence>
<organism evidence="1">
    <name type="scientific">marine sediment metagenome</name>
    <dbReference type="NCBI Taxonomy" id="412755"/>
    <lineage>
        <taxon>unclassified sequences</taxon>
        <taxon>metagenomes</taxon>
        <taxon>ecological metagenomes</taxon>
    </lineage>
</organism>
<protein>
    <submittedName>
        <fullName evidence="1">Uncharacterized protein</fullName>
    </submittedName>
</protein>
<name>A0A0F9NW44_9ZZZZ</name>
<proteinExistence type="predicted"/>